<protein>
    <submittedName>
        <fullName evidence="3">Alpha/beta hydrolase</fullName>
    </submittedName>
</protein>
<accession>A0A3S9B1J1</accession>
<evidence type="ECO:0000259" key="2">
    <source>
        <dbReference type="Pfam" id="PF07859"/>
    </source>
</evidence>
<dbReference type="InterPro" id="IPR013094">
    <property type="entry name" value="AB_hydrolase_3"/>
</dbReference>
<dbReference type="InterPro" id="IPR029058">
    <property type="entry name" value="AB_hydrolase_fold"/>
</dbReference>
<dbReference type="Pfam" id="PF07859">
    <property type="entry name" value="Abhydrolase_3"/>
    <property type="match status" value="1"/>
</dbReference>
<evidence type="ECO:0000256" key="1">
    <source>
        <dbReference type="ARBA" id="ARBA00022801"/>
    </source>
</evidence>
<evidence type="ECO:0000313" key="4">
    <source>
        <dbReference type="Proteomes" id="UP000268192"/>
    </source>
</evidence>
<dbReference type="Gene3D" id="3.40.50.1820">
    <property type="entry name" value="alpha/beta hydrolase"/>
    <property type="match status" value="1"/>
</dbReference>
<dbReference type="GO" id="GO:0016787">
    <property type="term" value="F:hydrolase activity"/>
    <property type="evidence" value="ECO:0007669"/>
    <property type="project" value="UniProtKB-KW"/>
</dbReference>
<dbReference type="RefSeq" id="WP_126008443.1">
    <property type="nucleotide sequence ID" value="NZ_CP032509.1"/>
</dbReference>
<dbReference type="OrthoDB" id="9806180at2"/>
<gene>
    <name evidence="3" type="ORF">D5400_05540</name>
</gene>
<name>A0A3S9B1J1_9HYPH</name>
<keyword evidence="1 3" id="KW-0378">Hydrolase</keyword>
<sequence>MSSVDWPGPDIFAPENIDGEIRELNESILSRLAAAPDIWSFSLPEIRKARAAGRGSFPLPAPDRHAIEQTIVGDDGHPIGLRILHPLTRAPRGTYLHFHGGGWVMGTARENDLRLRRLVEVTGFSAVSVDYRLAPEHPFPAAIDDCLTAALWLVGEGGSEFDRSVLAIGGESAGAHLTVATLVALRDRYQLTPFSAANLTAGCFDLSLTPSVRNWGSDKLILNTRDVEKFVENFVPATIDRRDPAVSPLFADLADMPPALFSCGTADLLIDDTLFMAARWLAAGNTAEIDIAPGGCHVFQSFETKLAEASRERIETFLNSRIDAALAT</sequence>
<dbReference type="PANTHER" id="PTHR48081">
    <property type="entry name" value="AB HYDROLASE SUPERFAMILY PROTEIN C4A8.06C"/>
    <property type="match status" value="1"/>
</dbReference>
<dbReference type="KEGG" id="abaw:D5400_05540"/>
<dbReference type="SUPFAM" id="SSF53474">
    <property type="entry name" value="alpha/beta-Hydrolases"/>
    <property type="match status" value="1"/>
</dbReference>
<dbReference type="AlphaFoldDB" id="A0A3S9B1J1"/>
<dbReference type="InterPro" id="IPR050300">
    <property type="entry name" value="GDXG_lipolytic_enzyme"/>
</dbReference>
<keyword evidence="4" id="KW-1185">Reference proteome</keyword>
<evidence type="ECO:0000313" key="3">
    <source>
        <dbReference type="EMBL" id="AZN70807.1"/>
    </source>
</evidence>
<feature type="domain" description="Alpha/beta hydrolase fold-3" evidence="2">
    <location>
        <begin position="96"/>
        <end position="300"/>
    </location>
</feature>
<dbReference type="EMBL" id="CP032509">
    <property type="protein sequence ID" value="AZN70807.1"/>
    <property type="molecule type" value="Genomic_DNA"/>
</dbReference>
<proteinExistence type="predicted"/>
<dbReference type="PANTHER" id="PTHR48081:SF8">
    <property type="entry name" value="ALPHA_BETA HYDROLASE FOLD-3 DOMAIN-CONTAINING PROTEIN-RELATED"/>
    <property type="match status" value="1"/>
</dbReference>
<dbReference type="Proteomes" id="UP000268192">
    <property type="component" value="Chromosome"/>
</dbReference>
<organism evidence="3 4">
    <name type="scientific">Georhizobium profundi</name>
    <dbReference type="NCBI Taxonomy" id="2341112"/>
    <lineage>
        <taxon>Bacteria</taxon>
        <taxon>Pseudomonadati</taxon>
        <taxon>Pseudomonadota</taxon>
        <taxon>Alphaproteobacteria</taxon>
        <taxon>Hyphomicrobiales</taxon>
        <taxon>Rhizobiaceae</taxon>
        <taxon>Georhizobium</taxon>
    </lineage>
</organism>
<reference evidence="3 4" key="1">
    <citation type="submission" date="2018-09" db="EMBL/GenBank/DDBJ databases">
        <title>Marinorhizobium profundi gen. nov., sp. nov., isolated from a deep-sea sediment sample from the New Britain Trench and proposal of Marinorhizobiaceae fam. nov. in the order Rhizobiales of the class Alphaproteobacteria.</title>
        <authorList>
            <person name="Cao J."/>
        </authorList>
    </citation>
    <scope>NUCLEOTIDE SEQUENCE [LARGE SCALE GENOMIC DNA]</scope>
    <source>
        <strain evidence="3 4">WS11</strain>
    </source>
</reference>